<proteinExistence type="predicted"/>
<dbReference type="Pfam" id="PF23666">
    <property type="entry name" value="Rcc01698_C"/>
    <property type="match status" value="1"/>
</dbReference>
<gene>
    <name evidence="4" type="ORF">ACFOD6_11305</name>
</gene>
<dbReference type="InterPro" id="IPR017853">
    <property type="entry name" value="GH"/>
</dbReference>
<dbReference type="InterPro" id="IPR032876">
    <property type="entry name" value="J_dom"/>
</dbReference>
<dbReference type="Pfam" id="PF13547">
    <property type="entry name" value="GTA_TIM"/>
    <property type="match status" value="1"/>
</dbReference>
<feature type="domain" description="Rcc01698-like C-terminal" evidence="3">
    <location>
        <begin position="1042"/>
        <end position="1142"/>
    </location>
</feature>
<dbReference type="EMBL" id="JBHRSM010000019">
    <property type="protein sequence ID" value="MFC3086634.1"/>
    <property type="molecule type" value="Genomic_DNA"/>
</dbReference>
<accession>A0ABV7DWJ5</accession>
<dbReference type="RefSeq" id="WP_197645733.1">
    <property type="nucleotide sequence ID" value="NZ_JAEACP010000015.1"/>
</dbReference>
<evidence type="ECO:0000259" key="2">
    <source>
        <dbReference type="Pfam" id="PF13550"/>
    </source>
</evidence>
<evidence type="ECO:0000259" key="3">
    <source>
        <dbReference type="Pfam" id="PF23666"/>
    </source>
</evidence>
<keyword evidence="5" id="KW-1185">Reference proteome</keyword>
<dbReference type="Pfam" id="PF13550">
    <property type="entry name" value="Phage-tail_3"/>
    <property type="match status" value="1"/>
</dbReference>
<dbReference type="Proteomes" id="UP001595445">
    <property type="component" value="Unassembled WGS sequence"/>
</dbReference>
<dbReference type="InterPro" id="IPR056490">
    <property type="entry name" value="Rcc01698_C"/>
</dbReference>
<name>A0ABV7DWJ5_9RHOB</name>
<sequence length="1297" mass="139250">MATLLLSAAGAAVGAGFGGTVLGLSGAVIGRAIGATLGRAIDQRLLGAGSDPVDVGRIDRLRLTGAGEGAAIGQVWGRMRLAGQVIWATEFKESVQRRRSGKGAPKPKVNDYSYSVSLAIALCEGEILRVGRIWADGNEISASDLNLRVYPGSETQLPDALIEAVEGTGRAPAYRGLAYVVIEDLELTPYGKRVPQFNFEVVRAAQGPAVAQGATLDTAVRAVALIPGTGEYGLATTAVHYAEAPGRNRSANVHSPSGMTDFATSLEQLDSELPMAGSVSLVVSWFGSDLRCGACAVRPKVEQKLREGVPMIWRAGGLTRAGAGEVPKVEGKSVYGGSPADASVIEAIRALKAAGKEVMFYPFLLMDQIEGNSLPDPWTGATGQPRLPWRGRVTLSVAPGREGSPDRSAAAAAEVATFFGAAEVGHFSVQGETVSYSGPQDWGDRRFVLHYAHLCAAAGGVEAFCIGSEMRGLTQIRGAGDSFPAVEAFRQLARDVRLILGPETRISYAADWSEYFGLHADGNVYFHLDPLWADPEIDFIGIDNYMPVSDWREGEDHADAAWGAVHDLDYLKANIAGGEGFDWYYDSPEGAAAQQRLPITDGAFGEDWVFRVKDLRSWWSNLHHDRVAGVRSATPTAWVPGSKPIRFTEYGCAAVDKGTNQPNRFLDLASSESGLPAWSSGRRDDLMQMQYLLAMRAFWTDPANNPQSLLYDGPMVDFDRAHAWAWDARPFPEFPGQVEVWSDGGNYGRGHWLNGRATNQPLAQVVAEICEGSGLAEVDTSGLFGVVRGYQQAEVTSARAALQPLMLTFGFDVIERDGRLAFRNRTGRVDGLVDDDDLVLLPDMNGSFETTRAAEVEVSGQVRIGFVDAQSSYETCSAEARFPDEVARGVSQTEMPLALTRPEAQATVDRWLSEARVARDAARFALPKSRLGVGAGDVIEYRGLRYRIDRIEQSEAQLIEAVRIEPGIYTPATGDDTIAIRDFVAPVPVLPVFLDLPLLTGGEVPHAPHVAVTSDPWPGSVAVWSAVADAGYELNRLVAAPAVVGFTESVLRAAPVGLWDRGEPLRVRLSAGELASASRDAVLNGTNVMAIGDGSAGKWEVFQFAEAQLVAPDTYELSLRLRGQAGTDGVMPPEWPVGSTLVLVDLALSQIELPLSARGLARHYRIGSTARGYDDANVVMRIEAFDGIGLRPYPVAHLRAATDAAGTLVASWKRRTRIDGDSWQSAEVPLGEEEEAYLVRIIKGDAVVAEYGTQAPGFAYTTAQRLHDGVGEAYRIAVAQLSRQFGPGPFRSVEVAP</sequence>
<reference evidence="5" key="1">
    <citation type="journal article" date="2019" name="Int. J. Syst. Evol. Microbiol.">
        <title>The Global Catalogue of Microorganisms (GCM) 10K type strain sequencing project: providing services to taxonomists for standard genome sequencing and annotation.</title>
        <authorList>
            <consortium name="The Broad Institute Genomics Platform"/>
            <consortium name="The Broad Institute Genome Sequencing Center for Infectious Disease"/>
            <person name="Wu L."/>
            <person name="Ma J."/>
        </authorList>
    </citation>
    <scope>NUCLEOTIDE SEQUENCE [LARGE SCALE GENOMIC DNA]</scope>
    <source>
        <strain evidence="5">KCTC 62102</strain>
    </source>
</reference>
<evidence type="ECO:0000259" key="1">
    <source>
        <dbReference type="Pfam" id="PF13547"/>
    </source>
</evidence>
<dbReference type="SUPFAM" id="SSF51445">
    <property type="entry name" value="(Trans)glycosidases"/>
    <property type="match status" value="1"/>
</dbReference>
<dbReference type="CDD" id="cd19607">
    <property type="entry name" value="GTA_TIM-barrel-like"/>
    <property type="match status" value="1"/>
</dbReference>
<dbReference type="Gene3D" id="3.20.20.80">
    <property type="entry name" value="Glycosidases"/>
    <property type="match status" value="1"/>
</dbReference>
<dbReference type="InterPro" id="IPR025195">
    <property type="entry name" value="GTA_TIM_dom"/>
</dbReference>
<evidence type="ECO:0000313" key="4">
    <source>
        <dbReference type="EMBL" id="MFC3086634.1"/>
    </source>
</evidence>
<comment type="caution">
    <text evidence="4">The sequence shown here is derived from an EMBL/GenBank/DDBJ whole genome shotgun (WGS) entry which is preliminary data.</text>
</comment>
<feature type="domain" description="Tip attachment protein J" evidence="2">
    <location>
        <begin position="795"/>
        <end position="952"/>
    </location>
</feature>
<evidence type="ECO:0000313" key="5">
    <source>
        <dbReference type="Proteomes" id="UP001595445"/>
    </source>
</evidence>
<organism evidence="4 5">
    <name type="scientific">Tabrizicola soli</name>
    <dbReference type="NCBI Taxonomy" id="2185115"/>
    <lineage>
        <taxon>Bacteria</taxon>
        <taxon>Pseudomonadati</taxon>
        <taxon>Pseudomonadota</taxon>
        <taxon>Alphaproteobacteria</taxon>
        <taxon>Rhodobacterales</taxon>
        <taxon>Paracoccaceae</taxon>
        <taxon>Tabrizicola</taxon>
    </lineage>
</organism>
<protein>
    <submittedName>
        <fullName evidence="4">Glycoside hydrolase TIM-barrel-like domain-containing protein</fullName>
    </submittedName>
</protein>
<feature type="domain" description="GTA TIM-barrel-like" evidence="1">
    <location>
        <begin position="442"/>
        <end position="735"/>
    </location>
</feature>